<feature type="domain" description="Calcineurin-like phosphoesterase" evidence="2">
    <location>
        <begin position="147"/>
        <end position="310"/>
    </location>
</feature>
<dbReference type="Pfam" id="PF00149">
    <property type="entry name" value="Metallophos"/>
    <property type="match status" value="1"/>
</dbReference>
<dbReference type="CDD" id="cd07385">
    <property type="entry name" value="MPP_YkuE_C"/>
    <property type="match status" value="1"/>
</dbReference>
<evidence type="ECO:0000259" key="2">
    <source>
        <dbReference type="Pfam" id="PF00149"/>
    </source>
</evidence>
<dbReference type="PANTHER" id="PTHR31302:SF0">
    <property type="entry name" value="TRANSMEMBRANE PROTEIN WITH METALLOPHOSPHOESTERASE DOMAIN"/>
    <property type="match status" value="1"/>
</dbReference>
<feature type="transmembrane region" description="Helical" evidence="1">
    <location>
        <begin position="63"/>
        <end position="82"/>
    </location>
</feature>
<dbReference type="EMBL" id="PGUY01000060">
    <property type="protein sequence ID" value="PLT28487.1"/>
    <property type="molecule type" value="Genomic_DNA"/>
</dbReference>
<feature type="transmembrane region" description="Helical" evidence="1">
    <location>
        <begin position="102"/>
        <end position="123"/>
    </location>
</feature>
<gene>
    <name evidence="3" type="ORF">CUU66_18470</name>
</gene>
<dbReference type="SUPFAM" id="SSF56300">
    <property type="entry name" value="Metallo-dependent phosphatases"/>
    <property type="match status" value="1"/>
</dbReference>
<keyword evidence="1" id="KW-0812">Transmembrane</keyword>
<evidence type="ECO:0000313" key="4">
    <source>
        <dbReference type="Proteomes" id="UP000234748"/>
    </source>
</evidence>
<keyword evidence="4" id="KW-1185">Reference proteome</keyword>
<keyword evidence="1" id="KW-1133">Transmembrane helix</keyword>
<dbReference type="PANTHER" id="PTHR31302">
    <property type="entry name" value="TRANSMEMBRANE PROTEIN WITH METALLOPHOSPHOESTERASE DOMAIN-RELATED"/>
    <property type="match status" value="1"/>
</dbReference>
<dbReference type="InterPro" id="IPR051158">
    <property type="entry name" value="Metallophosphoesterase_sf"/>
</dbReference>
<sequence length="367" mass="42065">MKNRRGYIRYLLLLLIFNGLIIFMGWNGWVWLHSSFGFAQPFLYWGIWGFISYSYFFRKRSDIFRAIGSFWFGFFQYGVFLFPAADLAVLAAYFCGVSLNSAIFYTGMVVISLYIVLFAYGMFNAYQPIIRKHQITIAKPLNGRQSMRLAVASDMHFGRLSGVGHAKRLIEKVNGMKPDIILLAGDIIDDDLEPFTRKKFHRIMSDLHAPLGVYGVPGNHDYYGGDLEKLLEVMRSINIRFLMDEAILLEESFYLVGRKDRMDRNRLPFDQLTGTLDKTCPVIAMDHQPYELGQAEESGVDVLLSGHTHRGQMAPNHLITKKIYELDWGYLKKGNLHAFVSSGYGFWGPPLRIGSRSEILQIDINFS</sequence>
<dbReference type="GO" id="GO:0016787">
    <property type="term" value="F:hydrolase activity"/>
    <property type="evidence" value="ECO:0007669"/>
    <property type="project" value="InterPro"/>
</dbReference>
<dbReference type="RefSeq" id="WP_101644877.1">
    <property type="nucleotide sequence ID" value="NZ_PGUY01000060.1"/>
</dbReference>
<dbReference type="Gene3D" id="3.60.21.10">
    <property type="match status" value="1"/>
</dbReference>
<protein>
    <submittedName>
        <fullName evidence="3">Phosphoesterase</fullName>
    </submittedName>
</protein>
<dbReference type="OrthoDB" id="9780884at2"/>
<feature type="transmembrane region" description="Helical" evidence="1">
    <location>
        <begin position="38"/>
        <end position="56"/>
    </location>
</feature>
<organism evidence="3 4">
    <name type="scientific">Peribacillus deserti</name>
    <dbReference type="NCBI Taxonomy" id="673318"/>
    <lineage>
        <taxon>Bacteria</taxon>
        <taxon>Bacillati</taxon>
        <taxon>Bacillota</taxon>
        <taxon>Bacilli</taxon>
        <taxon>Bacillales</taxon>
        <taxon>Bacillaceae</taxon>
        <taxon>Peribacillus</taxon>
    </lineage>
</organism>
<dbReference type="InterPro" id="IPR004843">
    <property type="entry name" value="Calcineurin-like_PHP"/>
</dbReference>
<dbReference type="AlphaFoldDB" id="A0A2N5M295"/>
<comment type="caution">
    <text evidence="3">The sequence shown here is derived from an EMBL/GenBank/DDBJ whole genome shotgun (WGS) entry which is preliminary data.</text>
</comment>
<evidence type="ECO:0000313" key="3">
    <source>
        <dbReference type="EMBL" id="PLT28487.1"/>
    </source>
</evidence>
<dbReference type="Proteomes" id="UP000234748">
    <property type="component" value="Unassembled WGS sequence"/>
</dbReference>
<dbReference type="InterPro" id="IPR029052">
    <property type="entry name" value="Metallo-depent_PP-like"/>
</dbReference>
<accession>A0A2N5M295</accession>
<reference evidence="3 4" key="1">
    <citation type="submission" date="2017-11" db="EMBL/GenBank/DDBJ databases">
        <title>Comparitive Functional Genomics of Dry Heat Resistant strains isolated from the Viking Spacecraft.</title>
        <authorList>
            <person name="Seuylemezian A."/>
            <person name="Cooper K."/>
            <person name="Vaishampayan P."/>
        </authorList>
    </citation>
    <scope>NUCLEOTIDE SEQUENCE [LARGE SCALE GENOMIC DNA]</scope>
    <source>
        <strain evidence="3 4">V1-29</strain>
    </source>
</reference>
<name>A0A2N5M295_9BACI</name>
<keyword evidence="1" id="KW-0472">Membrane</keyword>
<evidence type="ECO:0000256" key="1">
    <source>
        <dbReference type="SAM" id="Phobius"/>
    </source>
</evidence>
<proteinExistence type="predicted"/>
<feature type="transmembrane region" description="Helical" evidence="1">
    <location>
        <begin position="7"/>
        <end position="26"/>
    </location>
</feature>